<evidence type="ECO:0000256" key="6">
    <source>
        <dbReference type="ARBA" id="ARBA00022989"/>
    </source>
</evidence>
<feature type="coiled-coil region" evidence="10">
    <location>
        <begin position="97"/>
        <end position="132"/>
    </location>
</feature>
<dbReference type="PANTHER" id="PTHR31586:SF1">
    <property type="entry name" value="CYTOCHROME C OXIDASE ASSEMBLY PROTEIN COX20, MITOCHONDRIAL"/>
    <property type="match status" value="1"/>
</dbReference>
<evidence type="ECO:0000256" key="4">
    <source>
        <dbReference type="ARBA" id="ARBA00022692"/>
    </source>
</evidence>
<dbReference type="OrthoDB" id="14603at2759"/>
<evidence type="ECO:0000256" key="3">
    <source>
        <dbReference type="ARBA" id="ARBA00017689"/>
    </source>
</evidence>
<evidence type="ECO:0000256" key="1">
    <source>
        <dbReference type="ARBA" id="ARBA00004273"/>
    </source>
</evidence>
<comment type="subcellular location">
    <subcellularLocation>
        <location evidence="1 9">Mitochondrion inner membrane</location>
    </subcellularLocation>
</comment>
<keyword evidence="8 9" id="KW-0472">Membrane</keyword>
<keyword evidence="12" id="KW-1185">Reference proteome</keyword>
<keyword evidence="7 9" id="KW-0496">Mitochondrion</keyword>
<comment type="function">
    <text evidence="9">Involved in the assembly of the cytochrome c oxidase complex.</text>
</comment>
<protein>
    <recommendedName>
        <fullName evidence="3 9">Cytochrome c oxidase assembly protein COX20, mitochondrial</fullName>
    </recommendedName>
</protein>
<keyword evidence="10" id="KW-0175">Coiled coil</keyword>
<keyword evidence="5 9" id="KW-0999">Mitochondrion inner membrane</keyword>
<accession>A0A6G1L7L9</accession>
<organism evidence="11 12">
    <name type="scientific">Teratosphaeria nubilosa</name>
    <dbReference type="NCBI Taxonomy" id="161662"/>
    <lineage>
        <taxon>Eukaryota</taxon>
        <taxon>Fungi</taxon>
        <taxon>Dikarya</taxon>
        <taxon>Ascomycota</taxon>
        <taxon>Pezizomycotina</taxon>
        <taxon>Dothideomycetes</taxon>
        <taxon>Dothideomycetidae</taxon>
        <taxon>Mycosphaerellales</taxon>
        <taxon>Teratosphaeriaceae</taxon>
        <taxon>Teratosphaeria</taxon>
    </lineage>
</organism>
<evidence type="ECO:0000256" key="5">
    <source>
        <dbReference type="ARBA" id="ARBA00022792"/>
    </source>
</evidence>
<keyword evidence="6" id="KW-1133">Transmembrane helix</keyword>
<dbReference type="PANTHER" id="PTHR31586">
    <property type="entry name" value="CYTOCHROME C OXIDASE PROTEIN 20"/>
    <property type="match status" value="1"/>
</dbReference>
<proteinExistence type="inferred from homology"/>
<evidence type="ECO:0000256" key="7">
    <source>
        <dbReference type="ARBA" id="ARBA00023128"/>
    </source>
</evidence>
<keyword evidence="4" id="KW-0812">Transmembrane</keyword>
<dbReference type="PIRSF" id="PIRSF007871">
    <property type="entry name" value="Cox20"/>
    <property type="match status" value="1"/>
</dbReference>
<dbReference type="Pfam" id="PF12597">
    <property type="entry name" value="Cox20"/>
    <property type="match status" value="1"/>
</dbReference>
<reference evidence="11" key="1">
    <citation type="journal article" date="2020" name="Stud. Mycol.">
        <title>101 Dothideomycetes genomes: a test case for predicting lifestyles and emergence of pathogens.</title>
        <authorList>
            <person name="Haridas S."/>
            <person name="Albert R."/>
            <person name="Binder M."/>
            <person name="Bloem J."/>
            <person name="Labutti K."/>
            <person name="Salamov A."/>
            <person name="Andreopoulos B."/>
            <person name="Baker S."/>
            <person name="Barry K."/>
            <person name="Bills G."/>
            <person name="Bluhm B."/>
            <person name="Cannon C."/>
            <person name="Castanera R."/>
            <person name="Culley D."/>
            <person name="Daum C."/>
            <person name="Ezra D."/>
            <person name="Gonzalez J."/>
            <person name="Henrissat B."/>
            <person name="Kuo A."/>
            <person name="Liang C."/>
            <person name="Lipzen A."/>
            <person name="Lutzoni F."/>
            <person name="Magnuson J."/>
            <person name="Mondo S."/>
            <person name="Nolan M."/>
            <person name="Ohm R."/>
            <person name="Pangilinan J."/>
            <person name="Park H.-J."/>
            <person name="Ramirez L."/>
            <person name="Alfaro M."/>
            <person name="Sun H."/>
            <person name="Tritt A."/>
            <person name="Yoshinaga Y."/>
            <person name="Zwiers L.-H."/>
            <person name="Turgeon B."/>
            <person name="Goodwin S."/>
            <person name="Spatafora J."/>
            <person name="Crous P."/>
            <person name="Grigoriev I."/>
        </authorList>
    </citation>
    <scope>NUCLEOTIDE SEQUENCE</scope>
    <source>
        <strain evidence="11">CBS 116005</strain>
    </source>
</reference>
<evidence type="ECO:0000256" key="2">
    <source>
        <dbReference type="ARBA" id="ARBA00009575"/>
    </source>
</evidence>
<comment type="similarity">
    <text evidence="2 9">Belongs to the COX20 family.</text>
</comment>
<evidence type="ECO:0000313" key="11">
    <source>
        <dbReference type="EMBL" id="KAF2768592.1"/>
    </source>
</evidence>
<dbReference type="GO" id="GO:0033617">
    <property type="term" value="P:mitochondrial respiratory chain complex IV assembly"/>
    <property type="evidence" value="ECO:0007669"/>
    <property type="project" value="InterPro"/>
</dbReference>
<dbReference type="Proteomes" id="UP000799436">
    <property type="component" value="Unassembled WGS sequence"/>
</dbReference>
<dbReference type="AlphaFoldDB" id="A0A6G1L7L9"/>
<name>A0A6G1L7L9_9PEZI</name>
<evidence type="ECO:0000256" key="9">
    <source>
        <dbReference type="PIRNR" id="PIRNR007871"/>
    </source>
</evidence>
<dbReference type="EMBL" id="ML995843">
    <property type="protein sequence ID" value="KAF2768592.1"/>
    <property type="molecule type" value="Genomic_DNA"/>
</dbReference>
<gene>
    <name evidence="11" type="ORF">EJ03DRAFT_343917</name>
</gene>
<dbReference type="InterPro" id="IPR022533">
    <property type="entry name" value="Cox20"/>
</dbReference>
<evidence type="ECO:0000313" key="12">
    <source>
        <dbReference type="Proteomes" id="UP000799436"/>
    </source>
</evidence>
<sequence length="153" mass="17301">MAGGTEHTAGGKAPEVTFANAFPKWEDFSEFHKRPCVRDSLLYGIGAGAGLGGTRLIWRSTISSACNWAVVSFMGISVASYQYCLYKRQAEKEGMMRAVEILNAKEMEKKAREARKEKLRREKRLAKEQEQDAHFAALREAKDGDGKPWWKVW</sequence>
<dbReference type="GO" id="GO:0005743">
    <property type="term" value="C:mitochondrial inner membrane"/>
    <property type="evidence" value="ECO:0007669"/>
    <property type="project" value="UniProtKB-SubCell"/>
</dbReference>
<evidence type="ECO:0000256" key="10">
    <source>
        <dbReference type="SAM" id="Coils"/>
    </source>
</evidence>
<evidence type="ECO:0000256" key="8">
    <source>
        <dbReference type="ARBA" id="ARBA00023136"/>
    </source>
</evidence>